<evidence type="ECO:0000256" key="7">
    <source>
        <dbReference type="ARBA" id="ARBA00022942"/>
    </source>
</evidence>
<keyword evidence="5" id="KW-0378">Hydrolase</keyword>
<dbReference type="NCBIfam" id="TIGR03690">
    <property type="entry name" value="20S_bact_beta"/>
    <property type="match status" value="1"/>
</dbReference>
<evidence type="ECO:0000256" key="3">
    <source>
        <dbReference type="ARBA" id="ARBA00022670"/>
    </source>
</evidence>
<reference evidence="11 12" key="1">
    <citation type="submission" date="2019-06" db="EMBL/GenBank/DDBJ databases">
        <title>Sequencing the genomes of 1000 actinobacteria strains.</title>
        <authorList>
            <person name="Klenk H.-P."/>
        </authorList>
    </citation>
    <scope>NUCLEOTIDE SEQUENCE [LARGE SCALE GENOMIC DNA]</scope>
    <source>
        <strain evidence="11 12">DSM 4813</strain>
    </source>
</reference>
<proteinExistence type="predicted"/>
<dbReference type="PANTHER" id="PTHR32194:SF0">
    <property type="entry name" value="ATP-DEPENDENT PROTEASE SUBUNIT HSLV"/>
    <property type="match status" value="1"/>
</dbReference>
<name>A0A542ZVN6_RARFA</name>
<keyword evidence="8" id="KW-0865">Zymogen</keyword>
<dbReference type="Pfam" id="PF00227">
    <property type="entry name" value="Proteasome"/>
    <property type="match status" value="1"/>
</dbReference>
<sequence>MTHSPLPAAYFDSGSASFVEFVRATHPHLLGDLRADIAGAGDVSPHATTIVALVFDGGVLMAGDRRATIGSLIAHREMEKVFSVDDTAMIGIAGAAGIALDLVRVFQLEVEHFEKIEGANLSTEGKANRLGSLLRQNLPLALQGLAALPLFAGFDGHHASIFSYDVTGGRYRERDYYAVGSGGSFARSALKKSWRPGLAMPEAVAAALAALADASDDDTGTGGPDLIKRIWPVVAVIDAGGYRRIDDATLSAAAQESVERIDPGGDSA</sequence>
<comment type="catalytic activity">
    <reaction evidence="1">
        <text>Cleavage of peptide bonds with very broad specificity.</text>
        <dbReference type="EC" id="3.4.25.1"/>
    </reaction>
</comment>
<dbReference type="CDD" id="cd01906">
    <property type="entry name" value="proteasome_protease_HslV"/>
    <property type="match status" value="1"/>
</dbReference>
<evidence type="ECO:0000256" key="10">
    <source>
        <dbReference type="PIRSR" id="PIRSR600243-1"/>
    </source>
</evidence>
<evidence type="ECO:0000256" key="4">
    <source>
        <dbReference type="ARBA" id="ARBA00022698"/>
    </source>
</evidence>
<dbReference type="GO" id="GO:0004298">
    <property type="term" value="F:threonine-type endopeptidase activity"/>
    <property type="evidence" value="ECO:0007669"/>
    <property type="project" value="UniProtKB-UniRule"/>
</dbReference>
<dbReference type="PRINTS" id="PR00141">
    <property type="entry name" value="PROTEASOME"/>
</dbReference>
<evidence type="ECO:0000256" key="5">
    <source>
        <dbReference type="ARBA" id="ARBA00022801"/>
    </source>
</evidence>
<dbReference type="InterPro" id="IPR000243">
    <property type="entry name" value="Pept_T1A_subB"/>
</dbReference>
<evidence type="ECO:0000313" key="12">
    <source>
        <dbReference type="Proteomes" id="UP000315389"/>
    </source>
</evidence>
<evidence type="ECO:0000256" key="8">
    <source>
        <dbReference type="ARBA" id="ARBA00023145"/>
    </source>
</evidence>
<keyword evidence="2" id="KW-0963">Cytoplasm</keyword>
<dbReference type="AlphaFoldDB" id="A0A542ZVN6"/>
<gene>
    <name evidence="11" type="ORF">FB461_0930</name>
</gene>
<dbReference type="PANTHER" id="PTHR32194">
    <property type="entry name" value="METALLOPROTEASE TLDD"/>
    <property type="match status" value="1"/>
</dbReference>
<dbReference type="EC" id="3.4.25.1" evidence="9"/>
<dbReference type="OrthoDB" id="5174038at2"/>
<dbReference type="Proteomes" id="UP000315389">
    <property type="component" value="Unassembled WGS sequence"/>
</dbReference>
<keyword evidence="7 11" id="KW-0647">Proteasome</keyword>
<dbReference type="PROSITE" id="PS51476">
    <property type="entry name" value="PROTEASOME_BETA_2"/>
    <property type="match status" value="1"/>
</dbReference>
<accession>A0A542ZVN6</accession>
<dbReference type="SUPFAM" id="SSF56235">
    <property type="entry name" value="N-terminal nucleophile aminohydrolases (Ntn hydrolases)"/>
    <property type="match status" value="1"/>
</dbReference>
<evidence type="ECO:0000256" key="2">
    <source>
        <dbReference type="ARBA" id="ARBA00022490"/>
    </source>
</evidence>
<dbReference type="RefSeq" id="WP_142119369.1">
    <property type="nucleotide sequence ID" value="NZ_BAAASV010000003.1"/>
</dbReference>
<evidence type="ECO:0000313" key="11">
    <source>
        <dbReference type="EMBL" id="TQL64427.1"/>
    </source>
</evidence>
<keyword evidence="3" id="KW-0645">Protease</keyword>
<organism evidence="11 12">
    <name type="scientific">Rarobacter faecitabidus</name>
    <dbReference type="NCBI Taxonomy" id="13243"/>
    <lineage>
        <taxon>Bacteria</taxon>
        <taxon>Bacillati</taxon>
        <taxon>Actinomycetota</taxon>
        <taxon>Actinomycetes</taxon>
        <taxon>Micrococcales</taxon>
        <taxon>Rarobacteraceae</taxon>
        <taxon>Rarobacter</taxon>
    </lineage>
</organism>
<protein>
    <recommendedName>
        <fullName evidence="9">Proteasome subunit beta</fullName>
        <ecNumber evidence="9">3.4.25.1</ecNumber>
    </recommendedName>
</protein>
<keyword evidence="4" id="KW-0888">Threonine protease</keyword>
<feature type="active site" description="Nucleophile" evidence="10">
    <location>
        <position position="48"/>
    </location>
</feature>
<dbReference type="Gene3D" id="3.60.20.10">
    <property type="entry name" value="Glutamine Phosphoribosylpyrophosphate, subunit 1, domain 1"/>
    <property type="match status" value="1"/>
</dbReference>
<evidence type="ECO:0000256" key="9">
    <source>
        <dbReference type="NCBIfam" id="TIGR03690"/>
    </source>
</evidence>
<dbReference type="InterPro" id="IPR029055">
    <property type="entry name" value="Ntn_hydrolases_N"/>
</dbReference>
<dbReference type="InterPro" id="IPR022483">
    <property type="entry name" value="PSB_actinobac"/>
</dbReference>
<dbReference type="EMBL" id="VFOS01000001">
    <property type="protein sequence ID" value="TQL64427.1"/>
    <property type="molecule type" value="Genomic_DNA"/>
</dbReference>
<dbReference type="InterPro" id="IPR023333">
    <property type="entry name" value="Proteasome_suB-type"/>
</dbReference>
<keyword evidence="6" id="KW-0068">Autocatalytic cleavage</keyword>
<dbReference type="GO" id="GO:0005737">
    <property type="term" value="C:cytoplasm"/>
    <property type="evidence" value="ECO:0007669"/>
    <property type="project" value="TreeGrafter"/>
</dbReference>
<comment type="caution">
    <text evidence="11">The sequence shown here is derived from an EMBL/GenBank/DDBJ whole genome shotgun (WGS) entry which is preliminary data.</text>
</comment>
<evidence type="ECO:0000256" key="1">
    <source>
        <dbReference type="ARBA" id="ARBA00001198"/>
    </source>
</evidence>
<dbReference type="GO" id="GO:0019774">
    <property type="term" value="C:proteasome core complex, beta-subunit complex"/>
    <property type="evidence" value="ECO:0007669"/>
    <property type="project" value="UniProtKB-ARBA"/>
</dbReference>
<dbReference type="InterPro" id="IPR001353">
    <property type="entry name" value="Proteasome_sua/b"/>
</dbReference>
<keyword evidence="12" id="KW-1185">Reference proteome</keyword>
<dbReference type="GO" id="GO:0010498">
    <property type="term" value="P:proteasomal protein catabolic process"/>
    <property type="evidence" value="ECO:0007669"/>
    <property type="project" value="UniProtKB-UniRule"/>
</dbReference>
<evidence type="ECO:0000256" key="6">
    <source>
        <dbReference type="ARBA" id="ARBA00022813"/>
    </source>
</evidence>